<accession>A0A7S1AAX5</accession>
<evidence type="ECO:0000259" key="1">
    <source>
        <dbReference type="Pfam" id="PF13847"/>
    </source>
</evidence>
<protein>
    <recommendedName>
        <fullName evidence="1">Methyltransferase domain-containing protein</fullName>
    </recommendedName>
</protein>
<name>A0A7S1AAX5_NOCSC</name>
<proteinExistence type="predicted"/>
<reference evidence="2" key="1">
    <citation type="submission" date="2021-01" db="EMBL/GenBank/DDBJ databases">
        <authorList>
            <person name="Corre E."/>
            <person name="Pelletier E."/>
            <person name="Niang G."/>
            <person name="Scheremetjew M."/>
            <person name="Finn R."/>
            <person name="Kale V."/>
            <person name="Holt S."/>
            <person name="Cochrane G."/>
            <person name="Meng A."/>
            <person name="Brown T."/>
            <person name="Cohen L."/>
        </authorList>
    </citation>
    <scope>NUCLEOTIDE SEQUENCE</scope>
</reference>
<organism evidence="2">
    <name type="scientific">Noctiluca scintillans</name>
    <name type="common">Sea sparkle</name>
    <name type="synonym">Red tide dinoflagellate</name>
    <dbReference type="NCBI Taxonomy" id="2966"/>
    <lineage>
        <taxon>Eukaryota</taxon>
        <taxon>Sar</taxon>
        <taxon>Alveolata</taxon>
        <taxon>Dinophyceae</taxon>
        <taxon>Noctilucales</taxon>
        <taxon>Noctilucaceae</taxon>
        <taxon>Noctiluca</taxon>
    </lineage>
</organism>
<dbReference type="Gene3D" id="3.40.50.150">
    <property type="entry name" value="Vaccinia Virus protein VP39"/>
    <property type="match status" value="1"/>
</dbReference>
<dbReference type="InterPro" id="IPR025714">
    <property type="entry name" value="Methyltranfer_dom"/>
</dbReference>
<dbReference type="InterPro" id="IPR029063">
    <property type="entry name" value="SAM-dependent_MTases_sf"/>
</dbReference>
<dbReference type="CDD" id="cd02440">
    <property type="entry name" value="AdoMet_MTases"/>
    <property type="match status" value="1"/>
</dbReference>
<dbReference type="SUPFAM" id="SSF53335">
    <property type="entry name" value="S-adenosyl-L-methionine-dependent methyltransferases"/>
    <property type="match status" value="1"/>
</dbReference>
<dbReference type="InterPro" id="IPR053173">
    <property type="entry name" value="SAM-binding_MTase"/>
</dbReference>
<evidence type="ECO:0000313" key="2">
    <source>
        <dbReference type="EMBL" id="CAD8848263.1"/>
    </source>
</evidence>
<dbReference type="AlphaFoldDB" id="A0A7S1AAX5"/>
<sequence length="398" mass="42707">MLRSFVCLRPLQCRAMSIHRKPDRNAVSAFASQLNVMTQHSITLATAAVADRVGLFKLLANHSDPEGGVFLTVEQISSIGALHPRYVKEMCGCLACAGFLQYDKDTDGFGCDSAVSKVLADDEFALNAAGWLDMVPAMYRAVPGVSEAARTPERLTGIPFSSYSDWGFSRGMDRLNGAGIKSSFVRKWLPESMPEMVEKLQQGIKVADLGTGSGALAFSLANAFKNSHVTGIDLDERSVKQANALNPGLTNLVFQCRDMATIEPCSFDLIVNHDCIHDLVDPVAVLSSIRHALKPDGMFFSLEPRTPGESVAEAYELAGRHGESSRAQVSMMYGMSTLHCMTVSCAHGGLGLGCATFGPKTYEKLARDAGFLRFEVVGGSLANNFYVLSGGTGAKSAL</sequence>
<dbReference type="PANTHER" id="PTHR45128:SF1">
    <property type="entry name" value="S-ADENOSYLMETHIONINE-DEPENDENT METHYLTRANSFERASE RV2258C"/>
    <property type="match status" value="1"/>
</dbReference>
<dbReference type="PANTHER" id="PTHR45128">
    <property type="entry name" value="METHYLTRANSFERASE TYPE 11"/>
    <property type="match status" value="1"/>
</dbReference>
<feature type="domain" description="Methyltransferase" evidence="1">
    <location>
        <begin position="202"/>
        <end position="310"/>
    </location>
</feature>
<dbReference type="Pfam" id="PF13847">
    <property type="entry name" value="Methyltransf_31"/>
    <property type="match status" value="1"/>
</dbReference>
<gene>
    <name evidence="2" type="ORF">NSCI0253_LOCUS22613</name>
</gene>
<dbReference type="EMBL" id="HBFQ01032120">
    <property type="protein sequence ID" value="CAD8848263.1"/>
    <property type="molecule type" value="Transcribed_RNA"/>
</dbReference>